<name>A0ACC1Y6Q5_MELAZ</name>
<organism evidence="1 2">
    <name type="scientific">Melia azedarach</name>
    <name type="common">Chinaberry tree</name>
    <dbReference type="NCBI Taxonomy" id="155640"/>
    <lineage>
        <taxon>Eukaryota</taxon>
        <taxon>Viridiplantae</taxon>
        <taxon>Streptophyta</taxon>
        <taxon>Embryophyta</taxon>
        <taxon>Tracheophyta</taxon>
        <taxon>Spermatophyta</taxon>
        <taxon>Magnoliopsida</taxon>
        <taxon>eudicotyledons</taxon>
        <taxon>Gunneridae</taxon>
        <taxon>Pentapetalae</taxon>
        <taxon>rosids</taxon>
        <taxon>malvids</taxon>
        <taxon>Sapindales</taxon>
        <taxon>Meliaceae</taxon>
        <taxon>Melia</taxon>
    </lineage>
</organism>
<sequence>CMRRTRSLELVVFDPEIEQTLYHLRRERRNQATNMAKERDHHHSHNNNREHYEITSDL</sequence>
<dbReference type="Proteomes" id="UP001164539">
    <property type="component" value="Chromosome 5"/>
</dbReference>
<protein>
    <submittedName>
        <fullName evidence="1">Uncharacterized protein</fullName>
    </submittedName>
</protein>
<feature type="non-terminal residue" evidence="1">
    <location>
        <position position="1"/>
    </location>
</feature>
<accession>A0ACC1Y6Q5</accession>
<dbReference type="EMBL" id="CM051398">
    <property type="protein sequence ID" value="KAJ4718917.1"/>
    <property type="molecule type" value="Genomic_DNA"/>
</dbReference>
<gene>
    <name evidence="1" type="ORF">OWV82_010548</name>
</gene>
<comment type="caution">
    <text evidence="1">The sequence shown here is derived from an EMBL/GenBank/DDBJ whole genome shotgun (WGS) entry which is preliminary data.</text>
</comment>
<evidence type="ECO:0000313" key="2">
    <source>
        <dbReference type="Proteomes" id="UP001164539"/>
    </source>
</evidence>
<reference evidence="1 2" key="1">
    <citation type="journal article" date="2023" name="Science">
        <title>Complex scaffold remodeling in plant triterpene biosynthesis.</title>
        <authorList>
            <person name="De La Pena R."/>
            <person name="Hodgson H."/>
            <person name="Liu J.C."/>
            <person name="Stephenson M.J."/>
            <person name="Martin A.C."/>
            <person name="Owen C."/>
            <person name="Harkess A."/>
            <person name="Leebens-Mack J."/>
            <person name="Jimenez L.E."/>
            <person name="Osbourn A."/>
            <person name="Sattely E.S."/>
        </authorList>
    </citation>
    <scope>NUCLEOTIDE SEQUENCE [LARGE SCALE GENOMIC DNA]</scope>
    <source>
        <strain evidence="2">cv. JPN11</strain>
        <tissue evidence="1">Leaf</tissue>
    </source>
</reference>
<keyword evidence="2" id="KW-1185">Reference proteome</keyword>
<proteinExistence type="predicted"/>
<evidence type="ECO:0000313" key="1">
    <source>
        <dbReference type="EMBL" id="KAJ4718917.1"/>
    </source>
</evidence>